<dbReference type="AlphaFoldDB" id="A0AAU7C9M1"/>
<dbReference type="InterPro" id="IPR013740">
    <property type="entry name" value="Redoxin"/>
</dbReference>
<organism evidence="3">
    <name type="scientific">Singulisphaera sp. Ch08</name>
    <dbReference type="NCBI Taxonomy" id="3120278"/>
    <lineage>
        <taxon>Bacteria</taxon>
        <taxon>Pseudomonadati</taxon>
        <taxon>Planctomycetota</taxon>
        <taxon>Planctomycetia</taxon>
        <taxon>Isosphaerales</taxon>
        <taxon>Isosphaeraceae</taxon>
        <taxon>Singulisphaera</taxon>
    </lineage>
</organism>
<evidence type="ECO:0000256" key="1">
    <source>
        <dbReference type="SAM" id="MobiDB-lite"/>
    </source>
</evidence>
<gene>
    <name evidence="3" type="ORF">V5E97_28015</name>
</gene>
<evidence type="ECO:0000259" key="2">
    <source>
        <dbReference type="PROSITE" id="PS51352"/>
    </source>
</evidence>
<dbReference type="PROSITE" id="PS51352">
    <property type="entry name" value="THIOREDOXIN_2"/>
    <property type="match status" value="1"/>
</dbReference>
<dbReference type="InterPro" id="IPR036249">
    <property type="entry name" value="Thioredoxin-like_sf"/>
</dbReference>
<feature type="domain" description="Thioredoxin" evidence="2">
    <location>
        <begin position="823"/>
        <end position="963"/>
    </location>
</feature>
<dbReference type="Gene3D" id="3.40.30.10">
    <property type="entry name" value="Glutaredoxin"/>
    <property type="match status" value="1"/>
</dbReference>
<dbReference type="RefSeq" id="WP_406694894.1">
    <property type="nucleotide sequence ID" value="NZ_CP155447.1"/>
</dbReference>
<dbReference type="InterPro" id="IPR013766">
    <property type="entry name" value="Thioredoxin_domain"/>
</dbReference>
<dbReference type="InterPro" id="IPR050553">
    <property type="entry name" value="Thioredoxin_ResA/DsbE_sf"/>
</dbReference>
<feature type="region of interest" description="Disordered" evidence="1">
    <location>
        <begin position="802"/>
        <end position="822"/>
    </location>
</feature>
<dbReference type="PANTHER" id="PTHR42852">
    <property type="entry name" value="THIOL:DISULFIDE INTERCHANGE PROTEIN DSBE"/>
    <property type="match status" value="1"/>
</dbReference>
<dbReference type="GO" id="GO:0016491">
    <property type="term" value="F:oxidoreductase activity"/>
    <property type="evidence" value="ECO:0007669"/>
    <property type="project" value="InterPro"/>
</dbReference>
<dbReference type="PANTHER" id="PTHR42852:SF17">
    <property type="entry name" value="THIOREDOXIN-LIKE PROTEIN HI_1115"/>
    <property type="match status" value="1"/>
</dbReference>
<name>A0AAU7C9M1_9BACT</name>
<dbReference type="Pfam" id="PF08534">
    <property type="entry name" value="Redoxin"/>
    <property type="match status" value="1"/>
</dbReference>
<accession>A0AAU7C9M1</accession>
<dbReference type="EMBL" id="CP155447">
    <property type="protein sequence ID" value="XBH02152.1"/>
    <property type="molecule type" value="Genomic_DNA"/>
</dbReference>
<dbReference type="CDD" id="cd02966">
    <property type="entry name" value="TlpA_like_family"/>
    <property type="match status" value="1"/>
</dbReference>
<sequence>MRHSRPPSKTGPRIQGFPRLIVLAVAWAFSPTLGPVALAVEPVAGPPASLVLHLTDGGFVAGKFHETDRPGILRWQGNAFTSPFDFDIKSIDAMQAPVPAQLATPEGVFRFALSGGDVVFGTLIKLDENEAELDLPRVGRIRLQRPHLLRLERWQGRSDLVYLGPTGLAGWTPSPSPAGAPKAWREESGELITDQDGASIVSDVPLPARAIIEFELSWKSQPDFVLTLGEADNQKIDEKKNENPFRFEIWDQELVVQRETANEADVASLGKLAAGPGRVHLRVYFDDERGRLVVDSADGKPLAELNVAASTPHTLAGFQLLNKKGDLRLERLEISRWNGELLREPLPDGPNLRRTNGSNVAAKGIRFDAEAKSFVVSEGDNELRIPLDETARLAFSPLTDIPARSVHILLQDGSRLSGDLTGVEKDAVVVKLPGAEEPVRLPIDQLRSLIVSRAQDAPAAKPELTPRLEMEGVRLTGRLLAGKNEPGAPGLTWQPNGSATASALADKASGRILYKEPTPPAPKTTMIRSGNQIQVFNANGGRIQVAPRPAPPQGVLQGFIMAFAGAPPAPQAAASPAGAGASTGKASGRRALYLRTGDIIPAEVTMIDEKGVTIRTSHSKDVFVPHDKIKAVELSEEPVVPVRLNKAKRERLLTLPRVQKGSPPTHLVRSKNGDYLRGRVVAMDEKALQVEVRLEVKTLPRERVARIIWLQAEDLETGKAAPQQEPAADEEWLVQAVRKDGVRLTYAPERLEGDTLIGTSRVIGECRVRLDEIDQLLIGAAIEKEAAQLTFQRWLLTDAPEPKITEDEGEGSAGGGASGLSSPLVGKPAPDFSLEQLGGKTFRLAEAKGKVVVLDFWATWCGPCLQAMPQVEKVTGEFRDQGVLLVAVNLQESPKEISAMLERHKLNLTVALDKDGAVAEKYKANAIPQTVVIDREGNVTRLFVGGGSRLGDQLREAIQTTLDGPDAKVPASGGADPKAPAK</sequence>
<feature type="region of interest" description="Disordered" evidence="1">
    <location>
        <begin position="961"/>
        <end position="982"/>
    </location>
</feature>
<proteinExistence type="predicted"/>
<protein>
    <submittedName>
        <fullName evidence="3">TlpA disulfide reductase family protein</fullName>
    </submittedName>
</protein>
<evidence type="ECO:0000313" key="3">
    <source>
        <dbReference type="EMBL" id="XBH02152.1"/>
    </source>
</evidence>
<reference evidence="3" key="1">
    <citation type="submission" date="2024-05" db="EMBL/GenBank/DDBJ databases">
        <title>Planctomycetes of the genus Singulisphaera possess chitinolytic capabilities.</title>
        <authorList>
            <person name="Ivanova A."/>
        </authorList>
    </citation>
    <scope>NUCLEOTIDE SEQUENCE</scope>
    <source>
        <strain evidence="3">Ch08T</strain>
    </source>
</reference>
<dbReference type="SUPFAM" id="SSF52833">
    <property type="entry name" value="Thioredoxin-like"/>
    <property type="match status" value="1"/>
</dbReference>